<proteinExistence type="predicted"/>
<evidence type="ECO:0000313" key="1">
    <source>
        <dbReference type="EMBL" id="KKK78664.1"/>
    </source>
</evidence>
<organism evidence="1">
    <name type="scientific">marine sediment metagenome</name>
    <dbReference type="NCBI Taxonomy" id="412755"/>
    <lineage>
        <taxon>unclassified sequences</taxon>
        <taxon>metagenomes</taxon>
        <taxon>ecological metagenomes</taxon>
    </lineage>
</organism>
<name>A0A0F9AJJ4_9ZZZZ</name>
<accession>A0A0F9AJJ4</accession>
<feature type="non-terminal residue" evidence="1">
    <location>
        <position position="1"/>
    </location>
</feature>
<comment type="caution">
    <text evidence="1">The sequence shown here is derived from an EMBL/GenBank/DDBJ whole genome shotgun (WGS) entry which is preliminary data.</text>
</comment>
<gene>
    <name evidence="1" type="ORF">LCGC14_2841270</name>
</gene>
<sequence length="57" mass="6587">RETYTAMVDSIGEIEISTYIVKDFCKGDKLARMIGLKKASEIKLYNNKIYTKYTMVT</sequence>
<protein>
    <submittedName>
        <fullName evidence="1">Uncharacterized protein</fullName>
    </submittedName>
</protein>
<dbReference type="AlphaFoldDB" id="A0A0F9AJJ4"/>
<dbReference type="EMBL" id="LAZR01054389">
    <property type="protein sequence ID" value="KKK78664.1"/>
    <property type="molecule type" value="Genomic_DNA"/>
</dbReference>
<reference evidence="1" key="1">
    <citation type="journal article" date="2015" name="Nature">
        <title>Complex archaea that bridge the gap between prokaryotes and eukaryotes.</title>
        <authorList>
            <person name="Spang A."/>
            <person name="Saw J.H."/>
            <person name="Jorgensen S.L."/>
            <person name="Zaremba-Niedzwiedzka K."/>
            <person name="Martijn J."/>
            <person name="Lind A.E."/>
            <person name="van Eijk R."/>
            <person name="Schleper C."/>
            <person name="Guy L."/>
            <person name="Ettema T.J."/>
        </authorList>
    </citation>
    <scope>NUCLEOTIDE SEQUENCE</scope>
</reference>